<evidence type="ECO:0000259" key="1">
    <source>
        <dbReference type="PROSITE" id="PS50887"/>
    </source>
</evidence>
<dbReference type="NCBIfam" id="TIGR00254">
    <property type="entry name" value="GGDEF"/>
    <property type="match status" value="1"/>
</dbReference>
<dbReference type="InterPro" id="IPR043128">
    <property type="entry name" value="Rev_trsase/Diguanyl_cyclase"/>
</dbReference>
<dbReference type="PANTHER" id="PTHR46663:SF2">
    <property type="entry name" value="GGDEF DOMAIN-CONTAINING PROTEIN"/>
    <property type="match status" value="1"/>
</dbReference>
<dbReference type="InterPro" id="IPR029787">
    <property type="entry name" value="Nucleotide_cyclase"/>
</dbReference>
<comment type="caution">
    <text evidence="2">The sequence shown here is derived from an EMBL/GenBank/DDBJ whole genome shotgun (WGS) entry which is preliminary data.</text>
</comment>
<proteinExistence type="predicted"/>
<dbReference type="Gene3D" id="3.30.70.270">
    <property type="match status" value="1"/>
</dbReference>
<evidence type="ECO:0000313" key="3">
    <source>
        <dbReference type="Proteomes" id="UP001285636"/>
    </source>
</evidence>
<dbReference type="PROSITE" id="PS50887">
    <property type="entry name" value="GGDEF"/>
    <property type="match status" value="1"/>
</dbReference>
<name>A0AAJ2NTC2_ALKPS</name>
<accession>A0AAJ2NTC2</accession>
<feature type="non-terminal residue" evidence="2">
    <location>
        <position position="82"/>
    </location>
</feature>
<dbReference type="GO" id="GO:0052621">
    <property type="term" value="F:diguanylate cyclase activity"/>
    <property type="evidence" value="ECO:0007669"/>
    <property type="project" value="UniProtKB-EC"/>
</dbReference>
<dbReference type="Proteomes" id="UP001285636">
    <property type="component" value="Unassembled WGS sequence"/>
</dbReference>
<dbReference type="InterPro" id="IPR052163">
    <property type="entry name" value="DGC-Regulatory_Protein"/>
</dbReference>
<dbReference type="PANTHER" id="PTHR46663">
    <property type="entry name" value="DIGUANYLATE CYCLASE DGCT-RELATED"/>
    <property type="match status" value="1"/>
</dbReference>
<protein>
    <submittedName>
        <fullName evidence="2">Diguanylate cyclase</fullName>
        <ecNumber evidence="2">2.7.7.65</ecNumber>
    </submittedName>
</protein>
<evidence type="ECO:0000313" key="2">
    <source>
        <dbReference type="EMBL" id="MDV2888260.1"/>
    </source>
</evidence>
<dbReference type="AlphaFoldDB" id="A0AAJ2NTC2"/>
<dbReference type="Pfam" id="PF00990">
    <property type="entry name" value="GGDEF"/>
    <property type="match status" value="1"/>
</dbReference>
<sequence length="82" mass="9414">DRFDHAVGDDLIKSCCEVIANRIDDDDVLFRLGGDEFIVIFFGKQMEDVELIWKKIQLAFQAMNDARQKPYQISASHGCCPY</sequence>
<feature type="domain" description="GGDEF" evidence="1">
    <location>
        <begin position="1"/>
        <end position="82"/>
    </location>
</feature>
<dbReference type="SUPFAM" id="SSF55073">
    <property type="entry name" value="Nucleotide cyclase"/>
    <property type="match status" value="1"/>
</dbReference>
<feature type="non-terminal residue" evidence="2">
    <location>
        <position position="1"/>
    </location>
</feature>
<reference evidence="2" key="1">
    <citation type="submission" date="2023-10" db="EMBL/GenBank/DDBJ databases">
        <title>Screening of Alkalihalophilus pseudofirmusBZ-TG-HK211 and Its Alleviation of Salt Stress on Rapeseed Growth.</title>
        <authorList>
            <person name="Zhao B."/>
            <person name="Guo T."/>
        </authorList>
    </citation>
    <scope>NUCLEOTIDE SEQUENCE</scope>
    <source>
        <strain evidence="2">BZ-TG-HK211</strain>
    </source>
</reference>
<dbReference type="RefSeq" id="WP_323468229.1">
    <property type="nucleotide sequence ID" value="NZ_JAWJAY010001175.1"/>
</dbReference>
<keyword evidence="2" id="KW-0548">Nucleotidyltransferase</keyword>
<keyword evidence="2" id="KW-0808">Transferase</keyword>
<gene>
    <name evidence="2" type="ORF">RYX45_24165</name>
</gene>
<dbReference type="EMBL" id="JAWJAY010001175">
    <property type="protein sequence ID" value="MDV2888260.1"/>
    <property type="molecule type" value="Genomic_DNA"/>
</dbReference>
<dbReference type="InterPro" id="IPR000160">
    <property type="entry name" value="GGDEF_dom"/>
</dbReference>
<organism evidence="2 3">
    <name type="scientific">Alkalihalophilus pseudofirmus</name>
    <name type="common">Bacillus pseudofirmus</name>
    <dbReference type="NCBI Taxonomy" id="79885"/>
    <lineage>
        <taxon>Bacteria</taxon>
        <taxon>Bacillati</taxon>
        <taxon>Bacillota</taxon>
        <taxon>Bacilli</taxon>
        <taxon>Bacillales</taxon>
        <taxon>Bacillaceae</taxon>
        <taxon>Alkalihalophilus</taxon>
    </lineage>
</organism>
<dbReference type="EC" id="2.7.7.65" evidence="2"/>